<dbReference type="OrthoDB" id="410044at2759"/>
<evidence type="ECO:0000256" key="1">
    <source>
        <dbReference type="ARBA" id="ARBA00022737"/>
    </source>
</evidence>
<dbReference type="Gene3D" id="3.30.70.330">
    <property type="match status" value="2"/>
</dbReference>
<organism evidence="5 6">
    <name type="scientific">Bugula neritina</name>
    <name type="common">Brown bryozoan</name>
    <name type="synonym">Sertularia neritina</name>
    <dbReference type="NCBI Taxonomy" id="10212"/>
    <lineage>
        <taxon>Eukaryota</taxon>
        <taxon>Metazoa</taxon>
        <taxon>Spiralia</taxon>
        <taxon>Lophotrochozoa</taxon>
        <taxon>Bryozoa</taxon>
        <taxon>Gymnolaemata</taxon>
        <taxon>Cheilostomatida</taxon>
        <taxon>Flustrina</taxon>
        <taxon>Buguloidea</taxon>
        <taxon>Bugulidae</taxon>
        <taxon>Bugula</taxon>
    </lineage>
</organism>
<dbReference type="FunFam" id="3.30.70.330:FF:000421">
    <property type="entry name" value="CUGBP Elav-like family member 4"/>
    <property type="match status" value="1"/>
</dbReference>
<gene>
    <name evidence="5" type="ORF">EB796_016324</name>
</gene>
<dbReference type="CDD" id="cd12639">
    <property type="entry name" value="RRM3_CELF3_4_5_6"/>
    <property type="match status" value="1"/>
</dbReference>
<dbReference type="SUPFAM" id="SSF54928">
    <property type="entry name" value="RNA-binding domain, RBD"/>
    <property type="match status" value="1"/>
</dbReference>
<dbReference type="Proteomes" id="UP000593567">
    <property type="component" value="Unassembled WGS sequence"/>
</dbReference>
<dbReference type="InterPro" id="IPR035979">
    <property type="entry name" value="RBD_domain_sf"/>
</dbReference>
<evidence type="ECO:0000259" key="4">
    <source>
        <dbReference type="PROSITE" id="PS50102"/>
    </source>
</evidence>
<name>A0A7J7JH70_BUGNE</name>
<dbReference type="SMART" id="SM00360">
    <property type="entry name" value="RRM"/>
    <property type="match status" value="1"/>
</dbReference>
<evidence type="ECO:0000313" key="5">
    <source>
        <dbReference type="EMBL" id="KAF6025387.1"/>
    </source>
</evidence>
<proteinExistence type="predicted"/>
<protein>
    <submittedName>
        <fullName evidence="5">CELF5</fullName>
    </submittedName>
</protein>
<dbReference type="GO" id="GO:0003723">
    <property type="term" value="F:RNA binding"/>
    <property type="evidence" value="ECO:0007669"/>
    <property type="project" value="UniProtKB-UniRule"/>
</dbReference>
<accession>A0A7J7JH70</accession>
<keyword evidence="2 3" id="KW-0694">RNA-binding</keyword>
<keyword evidence="1" id="KW-0677">Repeat</keyword>
<dbReference type="AlphaFoldDB" id="A0A7J7JH70"/>
<dbReference type="EMBL" id="VXIV02002464">
    <property type="protein sequence ID" value="KAF6025387.1"/>
    <property type="molecule type" value="Genomic_DNA"/>
</dbReference>
<comment type="caution">
    <text evidence="5">The sequence shown here is derived from an EMBL/GenBank/DDBJ whole genome shotgun (WGS) entry which is preliminary data.</text>
</comment>
<dbReference type="PROSITE" id="PS50102">
    <property type="entry name" value="RRM"/>
    <property type="match status" value="1"/>
</dbReference>
<feature type="domain" description="RRM" evidence="4">
    <location>
        <begin position="248"/>
        <end position="326"/>
    </location>
</feature>
<keyword evidence="6" id="KW-1185">Reference proteome</keyword>
<evidence type="ECO:0000313" key="6">
    <source>
        <dbReference type="Proteomes" id="UP000593567"/>
    </source>
</evidence>
<dbReference type="Pfam" id="PF00076">
    <property type="entry name" value="RRM_1"/>
    <property type="match status" value="1"/>
</dbReference>
<sequence length="333" mass="35636">MMNKKWIKYIFYYEDPILSVKISARAECFIVGCAFIKFSSHNEAVAACSLHGSQTMPGATSSLVVKFADTEKERQLRRMQQMTSQLGIVAPPTPVGFTNSPAIGGIPLAASQSPALMQPPLMGQAPAGYVPNPALVSSHLPQLSAALSAVPASQQITTNSLTNGVMSPGVISPSLNGFPLVTTQNGMGSEIYSNGIIYSMAEPQLQPGLTVSPYGGLTYPNPYLGSVAPQAIFPVVTPTGQKEGPDGCNLFIYHLPQEFGDPELAQMFMPFGSVISAKVYVDRATNQSKCFGFVSFDNPNSATHAIQAMNGFQIGMKRLKVQHKRPKEAGKPY</sequence>
<dbReference type="InterPro" id="IPR012677">
    <property type="entry name" value="Nucleotide-bd_a/b_plait_sf"/>
</dbReference>
<evidence type="ECO:0000256" key="2">
    <source>
        <dbReference type="ARBA" id="ARBA00022884"/>
    </source>
</evidence>
<evidence type="ECO:0000256" key="3">
    <source>
        <dbReference type="PROSITE-ProRule" id="PRU00176"/>
    </source>
</evidence>
<dbReference type="PANTHER" id="PTHR24012">
    <property type="entry name" value="RNA BINDING PROTEIN"/>
    <property type="match status" value="1"/>
</dbReference>
<dbReference type="InterPro" id="IPR000504">
    <property type="entry name" value="RRM_dom"/>
</dbReference>
<reference evidence="5" key="1">
    <citation type="submission" date="2020-06" db="EMBL/GenBank/DDBJ databases">
        <title>Draft genome of Bugula neritina, a colonial animal packing powerful symbionts and potential medicines.</title>
        <authorList>
            <person name="Rayko M."/>
        </authorList>
    </citation>
    <scope>NUCLEOTIDE SEQUENCE [LARGE SCALE GENOMIC DNA]</scope>
    <source>
        <strain evidence="5">Kwan_BN1</strain>
    </source>
</reference>